<feature type="transmembrane region" description="Helical" evidence="2">
    <location>
        <begin position="142"/>
        <end position="164"/>
    </location>
</feature>
<proteinExistence type="predicted"/>
<dbReference type="PANTHER" id="PTHR38793:SF3">
    <property type="entry name" value="SMODS AND SLOG-ASSOCIATING 2TM EFFECTOR DOMAIN-CONTAINING PROTEIN"/>
    <property type="match status" value="1"/>
</dbReference>
<dbReference type="Proteomes" id="UP001302745">
    <property type="component" value="Unassembled WGS sequence"/>
</dbReference>
<evidence type="ECO:0000256" key="2">
    <source>
        <dbReference type="SAM" id="Phobius"/>
    </source>
</evidence>
<evidence type="ECO:0000313" key="5">
    <source>
        <dbReference type="Proteomes" id="UP001302745"/>
    </source>
</evidence>
<protein>
    <recommendedName>
        <fullName evidence="3">SMODS and SLOG-associating 2TM effector domain-containing protein</fullName>
    </recommendedName>
</protein>
<feature type="compositionally biased region" description="Gly residues" evidence="1">
    <location>
        <begin position="38"/>
        <end position="48"/>
    </location>
</feature>
<feature type="transmembrane region" description="Helical" evidence="2">
    <location>
        <begin position="176"/>
        <end position="197"/>
    </location>
</feature>
<keyword evidence="2" id="KW-0812">Transmembrane</keyword>
<accession>A0AAN6ZWW5</accession>
<gene>
    <name evidence="4" type="ORF">C8A00DRAFT_13942</name>
</gene>
<evidence type="ECO:0000313" key="4">
    <source>
        <dbReference type="EMBL" id="KAK4154985.1"/>
    </source>
</evidence>
<reference evidence="4" key="1">
    <citation type="journal article" date="2023" name="Mol. Phylogenet. Evol.">
        <title>Genome-scale phylogeny and comparative genomics of the fungal order Sordariales.</title>
        <authorList>
            <person name="Hensen N."/>
            <person name="Bonometti L."/>
            <person name="Westerberg I."/>
            <person name="Brannstrom I.O."/>
            <person name="Guillou S."/>
            <person name="Cros-Aarteil S."/>
            <person name="Calhoun S."/>
            <person name="Haridas S."/>
            <person name="Kuo A."/>
            <person name="Mondo S."/>
            <person name="Pangilinan J."/>
            <person name="Riley R."/>
            <person name="LaButti K."/>
            <person name="Andreopoulos B."/>
            <person name="Lipzen A."/>
            <person name="Chen C."/>
            <person name="Yan M."/>
            <person name="Daum C."/>
            <person name="Ng V."/>
            <person name="Clum A."/>
            <person name="Steindorff A."/>
            <person name="Ohm R.A."/>
            <person name="Martin F."/>
            <person name="Silar P."/>
            <person name="Natvig D.O."/>
            <person name="Lalanne C."/>
            <person name="Gautier V."/>
            <person name="Ament-Velasquez S.L."/>
            <person name="Kruys A."/>
            <person name="Hutchinson M.I."/>
            <person name="Powell A.J."/>
            <person name="Barry K."/>
            <person name="Miller A.N."/>
            <person name="Grigoriev I.V."/>
            <person name="Debuchy R."/>
            <person name="Gladieux P."/>
            <person name="Hiltunen Thoren M."/>
            <person name="Johannesson H."/>
        </authorList>
    </citation>
    <scope>NUCLEOTIDE SEQUENCE</scope>
    <source>
        <strain evidence="4">CBS 538.74</strain>
    </source>
</reference>
<keyword evidence="2" id="KW-0472">Membrane</keyword>
<evidence type="ECO:0000256" key="1">
    <source>
        <dbReference type="SAM" id="MobiDB-lite"/>
    </source>
</evidence>
<feature type="compositionally biased region" description="Basic and acidic residues" evidence="1">
    <location>
        <begin position="50"/>
        <end position="63"/>
    </location>
</feature>
<reference evidence="4" key="2">
    <citation type="submission" date="2023-05" db="EMBL/GenBank/DDBJ databases">
        <authorList>
            <consortium name="Lawrence Berkeley National Laboratory"/>
            <person name="Steindorff A."/>
            <person name="Hensen N."/>
            <person name="Bonometti L."/>
            <person name="Westerberg I."/>
            <person name="Brannstrom I.O."/>
            <person name="Guillou S."/>
            <person name="Cros-Aarteil S."/>
            <person name="Calhoun S."/>
            <person name="Haridas S."/>
            <person name="Kuo A."/>
            <person name="Mondo S."/>
            <person name="Pangilinan J."/>
            <person name="Riley R."/>
            <person name="Labutti K."/>
            <person name="Andreopoulos B."/>
            <person name="Lipzen A."/>
            <person name="Chen C."/>
            <person name="Yanf M."/>
            <person name="Daum C."/>
            <person name="Ng V."/>
            <person name="Clum A."/>
            <person name="Ohm R."/>
            <person name="Martin F."/>
            <person name="Silar P."/>
            <person name="Natvig D."/>
            <person name="Lalanne C."/>
            <person name="Gautier V."/>
            <person name="Ament-Velasquez S.L."/>
            <person name="Kruys A."/>
            <person name="Hutchinson M.I."/>
            <person name="Powell A.J."/>
            <person name="Barry K."/>
            <person name="Miller A.N."/>
            <person name="Grigoriev I.V."/>
            <person name="Debuchy R."/>
            <person name="Gladieux P."/>
            <person name="Thoren M.H."/>
            <person name="Johannesson H."/>
        </authorList>
    </citation>
    <scope>NUCLEOTIDE SEQUENCE</scope>
    <source>
        <strain evidence="4">CBS 538.74</strain>
    </source>
</reference>
<dbReference type="AlphaFoldDB" id="A0AAN6ZWW5"/>
<feature type="region of interest" description="Disordered" evidence="1">
    <location>
        <begin position="1"/>
        <end position="70"/>
    </location>
</feature>
<name>A0AAN6ZWW5_9PEZI</name>
<dbReference type="InterPro" id="IPR041622">
    <property type="entry name" value="SLATT_fungi"/>
</dbReference>
<feature type="domain" description="SMODS and SLOG-associating 2TM effector" evidence="3">
    <location>
        <begin position="139"/>
        <end position="254"/>
    </location>
</feature>
<comment type="caution">
    <text evidence="4">The sequence shown here is derived from an EMBL/GenBank/DDBJ whole genome shotgun (WGS) entry which is preliminary data.</text>
</comment>
<feature type="region of interest" description="Disordered" evidence="1">
    <location>
        <begin position="254"/>
        <end position="296"/>
    </location>
</feature>
<organism evidence="4 5">
    <name type="scientific">Chaetomidium leptoderma</name>
    <dbReference type="NCBI Taxonomy" id="669021"/>
    <lineage>
        <taxon>Eukaryota</taxon>
        <taxon>Fungi</taxon>
        <taxon>Dikarya</taxon>
        <taxon>Ascomycota</taxon>
        <taxon>Pezizomycotina</taxon>
        <taxon>Sordariomycetes</taxon>
        <taxon>Sordariomycetidae</taxon>
        <taxon>Sordariales</taxon>
        <taxon>Chaetomiaceae</taxon>
        <taxon>Chaetomidium</taxon>
    </lineage>
</organism>
<keyword evidence="5" id="KW-1185">Reference proteome</keyword>
<dbReference type="EMBL" id="MU856897">
    <property type="protein sequence ID" value="KAK4154985.1"/>
    <property type="molecule type" value="Genomic_DNA"/>
</dbReference>
<dbReference type="NCBIfam" id="NF033635">
    <property type="entry name" value="SLATT_fungal"/>
    <property type="match status" value="1"/>
</dbReference>
<keyword evidence="2" id="KW-1133">Transmembrane helix</keyword>
<feature type="compositionally biased region" description="Polar residues" evidence="1">
    <location>
        <begin position="1"/>
        <end position="27"/>
    </location>
</feature>
<dbReference type="Pfam" id="PF18142">
    <property type="entry name" value="SLATT_fungal"/>
    <property type="match status" value="1"/>
</dbReference>
<sequence>MSNTAPPLTTNQKSPIQVHTAEQSSPAPDTEPSLGAGSTVGGSGGGGVSETDHATGTARHDDNGSVGLGFRGPIKADTDLSWGAPAGLHIRRFNDENLTIFRRAVGINTTFAGSADPQSLEEGRRKSVGLYRSVLGAVRNKMVVYHLLSLLINACHFAQIIIGASLTALGPTAGNHVIAITFLGAVNTVIAGMLALIKGQGLPARINHDRAEFRRLQDWIEQTEALLAVGVIGRDRKEVGVLVQSTFRKYNAAKQCEENNAPDSYTRPPDYEQPGRPESQGSDSSPSHHVKSPSLR</sequence>
<dbReference type="PANTHER" id="PTHR38793">
    <property type="entry name" value="SLATT_FUNGAL DOMAIN-CONTAINING PROTEIN-RELATED"/>
    <property type="match status" value="1"/>
</dbReference>
<evidence type="ECO:0000259" key="3">
    <source>
        <dbReference type="Pfam" id="PF18142"/>
    </source>
</evidence>